<feature type="compositionally biased region" description="Basic and acidic residues" evidence="1">
    <location>
        <begin position="265"/>
        <end position="277"/>
    </location>
</feature>
<feature type="region of interest" description="Disordered" evidence="1">
    <location>
        <begin position="1"/>
        <end position="49"/>
    </location>
</feature>
<feature type="compositionally biased region" description="Basic and acidic residues" evidence="1">
    <location>
        <begin position="151"/>
        <end position="172"/>
    </location>
</feature>
<dbReference type="InParanoid" id="C1FHQ3"/>
<dbReference type="EMBL" id="CP001576">
    <property type="protein sequence ID" value="ACO69859.1"/>
    <property type="molecule type" value="Genomic_DNA"/>
</dbReference>
<dbReference type="RefSeq" id="XP_002508601.1">
    <property type="nucleotide sequence ID" value="XM_002508555.1"/>
</dbReference>
<name>C1FHQ3_MICCC</name>
<organism evidence="2 3">
    <name type="scientific">Micromonas commoda (strain RCC299 / NOUM17 / CCMP2709)</name>
    <name type="common">Picoplanktonic green alga</name>
    <dbReference type="NCBI Taxonomy" id="296587"/>
    <lineage>
        <taxon>Eukaryota</taxon>
        <taxon>Viridiplantae</taxon>
        <taxon>Chlorophyta</taxon>
        <taxon>Mamiellophyceae</taxon>
        <taxon>Mamiellales</taxon>
        <taxon>Mamiellaceae</taxon>
        <taxon>Micromonas</taxon>
    </lineage>
</organism>
<evidence type="ECO:0000313" key="3">
    <source>
        <dbReference type="Proteomes" id="UP000002009"/>
    </source>
</evidence>
<dbReference type="Proteomes" id="UP000002009">
    <property type="component" value="Chromosome 10"/>
</dbReference>
<gene>
    <name evidence="2" type="ORF">MICPUN_106190</name>
</gene>
<evidence type="ECO:0000313" key="2">
    <source>
        <dbReference type="EMBL" id="ACO69859.1"/>
    </source>
</evidence>
<reference evidence="2 3" key="1">
    <citation type="journal article" date="2009" name="Science">
        <title>Green evolution and dynamic adaptations revealed by genomes of the marine picoeukaryotes Micromonas.</title>
        <authorList>
            <person name="Worden A.Z."/>
            <person name="Lee J.H."/>
            <person name="Mock T."/>
            <person name="Rouze P."/>
            <person name="Simmons M.P."/>
            <person name="Aerts A.L."/>
            <person name="Allen A.E."/>
            <person name="Cuvelier M.L."/>
            <person name="Derelle E."/>
            <person name="Everett M.V."/>
            <person name="Foulon E."/>
            <person name="Grimwood J."/>
            <person name="Gundlach H."/>
            <person name="Henrissat B."/>
            <person name="Napoli C."/>
            <person name="McDonald S.M."/>
            <person name="Parker M.S."/>
            <person name="Rombauts S."/>
            <person name="Salamov A."/>
            <person name="Von Dassow P."/>
            <person name="Badger J.H."/>
            <person name="Coutinho P.M."/>
            <person name="Demir E."/>
            <person name="Dubchak I."/>
            <person name="Gentemann C."/>
            <person name="Eikrem W."/>
            <person name="Gready J.E."/>
            <person name="John U."/>
            <person name="Lanier W."/>
            <person name="Lindquist E.A."/>
            <person name="Lucas S."/>
            <person name="Mayer K.F."/>
            <person name="Moreau H."/>
            <person name="Not F."/>
            <person name="Otillar R."/>
            <person name="Panaud O."/>
            <person name="Pangilinan J."/>
            <person name="Paulsen I."/>
            <person name="Piegu B."/>
            <person name="Poliakov A."/>
            <person name="Robbens S."/>
            <person name="Schmutz J."/>
            <person name="Toulza E."/>
            <person name="Wyss T."/>
            <person name="Zelensky A."/>
            <person name="Zhou K."/>
            <person name="Armbrust E.V."/>
            <person name="Bhattacharya D."/>
            <person name="Goodenough U.W."/>
            <person name="Van de Peer Y."/>
            <person name="Grigoriev I.V."/>
        </authorList>
    </citation>
    <scope>NUCLEOTIDE SEQUENCE [LARGE SCALE GENOMIC DNA]</scope>
    <source>
        <strain evidence="3">RCC299 / NOUM17</strain>
    </source>
</reference>
<feature type="region of interest" description="Disordered" evidence="1">
    <location>
        <begin position="132"/>
        <end position="277"/>
    </location>
</feature>
<keyword evidence="3" id="KW-1185">Reference proteome</keyword>
<sequence>RATDSRRRGHTSRRGRRHAEGCRRRGGRPSRGGRSGVARGHGKPQGARRVCGAIHRPILPRTRARVLLLREPVQQASRLRVQLQAVLLRRPAAVLEERVLHALRAQRDGHHGEAGQRSQHHPLLRLLRRRHAGAPAARVDRRVQANHGYRQRGDQSLRRPREGPVAVRPERRGRVHLRHVLVPVLRHREGADGDSAQGTRGGRGGSRDLSTPSTAARHADEEVGSRRDDGGEEAAKVRRHQGEGGPDAVAGAGRAVNGGWRTRRWREGPADDDLSRL</sequence>
<protein>
    <submittedName>
        <fullName evidence="2">Uncharacterized protein</fullName>
    </submittedName>
</protein>
<proteinExistence type="predicted"/>
<feature type="compositionally biased region" description="Basic and acidic residues" evidence="1">
    <location>
        <begin position="217"/>
        <end position="242"/>
    </location>
</feature>
<dbReference type="KEGG" id="mis:MICPUN_106190"/>
<feature type="non-terminal residue" evidence="2">
    <location>
        <position position="1"/>
    </location>
</feature>
<evidence type="ECO:0000256" key="1">
    <source>
        <dbReference type="SAM" id="MobiDB-lite"/>
    </source>
</evidence>
<dbReference type="AlphaFoldDB" id="C1FHQ3"/>
<accession>C1FHQ3</accession>
<feature type="compositionally biased region" description="Basic residues" evidence="1">
    <location>
        <begin position="7"/>
        <end position="17"/>
    </location>
</feature>
<dbReference type="GeneID" id="8247160"/>
<feature type="compositionally biased region" description="Low complexity" evidence="1">
    <location>
        <begin position="248"/>
        <end position="259"/>
    </location>
</feature>